<dbReference type="CDD" id="cd06261">
    <property type="entry name" value="TM_PBP2"/>
    <property type="match status" value="1"/>
</dbReference>
<feature type="transmembrane region" description="Helical" evidence="7">
    <location>
        <begin position="120"/>
        <end position="139"/>
    </location>
</feature>
<reference evidence="9" key="2">
    <citation type="submission" date="2021-04" db="EMBL/GenBank/DDBJ databases">
        <authorList>
            <person name="Gilroy R."/>
        </authorList>
    </citation>
    <scope>NUCLEOTIDE SEQUENCE</scope>
    <source>
        <strain evidence="9">ChiGjej4B4-7305</strain>
    </source>
</reference>
<keyword evidence="5 7" id="KW-1133">Transmembrane helix</keyword>
<keyword evidence="6 7" id="KW-0472">Membrane</keyword>
<feature type="transmembrane region" description="Helical" evidence="7">
    <location>
        <begin position="87"/>
        <end position="108"/>
    </location>
</feature>
<dbReference type="PANTHER" id="PTHR43744:SF12">
    <property type="entry name" value="ABC TRANSPORTER PERMEASE PROTEIN MG189-RELATED"/>
    <property type="match status" value="1"/>
</dbReference>
<feature type="transmembrane region" description="Helical" evidence="7">
    <location>
        <begin position="20"/>
        <end position="44"/>
    </location>
</feature>
<feature type="transmembrane region" description="Helical" evidence="7">
    <location>
        <begin position="193"/>
        <end position="216"/>
    </location>
</feature>
<feature type="domain" description="ABC transmembrane type-1" evidence="8">
    <location>
        <begin position="83"/>
        <end position="272"/>
    </location>
</feature>
<evidence type="ECO:0000256" key="4">
    <source>
        <dbReference type="ARBA" id="ARBA00022692"/>
    </source>
</evidence>
<gene>
    <name evidence="9" type="ORF">H9815_17955</name>
</gene>
<feature type="transmembrane region" description="Helical" evidence="7">
    <location>
        <begin position="151"/>
        <end position="172"/>
    </location>
</feature>
<dbReference type="AlphaFoldDB" id="A0A9D2EH88"/>
<dbReference type="EMBL" id="DXBY01000310">
    <property type="protein sequence ID" value="HIZ37664.1"/>
    <property type="molecule type" value="Genomic_DNA"/>
</dbReference>
<keyword evidence="4 7" id="KW-0812">Transmembrane</keyword>
<dbReference type="GO" id="GO:0055085">
    <property type="term" value="P:transmembrane transport"/>
    <property type="evidence" value="ECO:0007669"/>
    <property type="project" value="InterPro"/>
</dbReference>
<evidence type="ECO:0000313" key="9">
    <source>
        <dbReference type="EMBL" id="HIZ37664.1"/>
    </source>
</evidence>
<evidence type="ECO:0000256" key="5">
    <source>
        <dbReference type="ARBA" id="ARBA00022989"/>
    </source>
</evidence>
<dbReference type="Proteomes" id="UP000824037">
    <property type="component" value="Unassembled WGS sequence"/>
</dbReference>
<dbReference type="Gene3D" id="1.10.3720.10">
    <property type="entry name" value="MetI-like"/>
    <property type="match status" value="1"/>
</dbReference>
<evidence type="ECO:0000256" key="3">
    <source>
        <dbReference type="ARBA" id="ARBA00022475"/>
    </source>
</evidence>
<evidence type="ECO:0000256" key="2">
    <source>
        <dbReference type="ARBA" id="ARBA00022448"/>
    </source>
</evidence>
<feature type="transmembrane region" description="Helical" evidence="7">
    <location>
        <begin position="251"/>
        <end position="272"/>
    </location>
</feature>
<dbReference type="InterPro" id="IPR035906">
    <property type="entry name" value="MetI-like_sf"/>
</dbReference>
<dbReference type="SUPFAM" id="SSF161098">
    <property type="entry name" value="MetI-like"/>
    <property type="match status" value="1"/>
</dbReference>
<dbReference type="GO" id="GO:0005886">
    <property type="term" value="C:plasma membrane"/>
    <property type="evidence" value="ECO:0007669"/>
    <property type="project" value="UniProtKB-SubCell"/>
</dbReference>
<keyword evidence="3" id="KW-1003">Cell membrane</keyword>
<accession>A0A9D2EH88</accession>
<evidence type="ECO:0000256" key="7">
    <source>
        <dbReference type="RuleBase" id="RU363032"/>
    </source>
</evidence>
<dbReference type="InterPro" id="IPR000515">
    <property type="entry name" value="MetI-like"/>
</dbReference>
<organism evidence="9 10">
    <name type="scientific">Candidatus Ruania gallistercoris</name>
    <dbReference type="NCBI Taxonomy" id="2838746"/>
    <lineage>
        <taxon>Bacteria</taxon>
        <taxon>Bacillati</taxon>
        <taxon>Actinomycetota</taxon>
        <taxon>Actinomycetes</taxon>
        <taxon>Micrococcales</taxon>
        <taxon>Ruaniaceae</taxon>
        <taxon>Ruania</taxon>
    </lineage>
</organism>
<comment type="caution">
    <text evidence="9">The sequence shown here is derived from an EMBL/GenBank/DDBJ whole genome shotgun (WGS) entry which is preliminary data.</text>
</comment>
<evidence type="ECO:0000256" key="1">
    <source>
        <dbReference type="ARBA" id="ARBA00004651"/>
    </source>
</evidence>
<feature type="transmembrane region" description="Helical" evidence="7">
    <location>
        <begin position="222"/>
        <end position="244"/>
    </location>
</feature>
<reference evidence="9" key="1">
    <citation type="journal article" date="2021" name="PeerJ">
        <title>Extensive microbial diversity within the chicken gut microbiome revealed by metagenomics and culture.</title>
        <authorList>
            <person name="Gilroy R."/>
            <person name="Ravi A."/>
            <person name="Getino M."/>
            <person name="Pursley I."/>
            <person name="Horton D.L."/>
            <person name="Alikhan N.F."/>
            <person name="Baker D."/>
            <person name="Gharbi K."/>
            <person name="Hall N."/>
            <person name="Watson M."/>
            <person name="Adriaenssens E.M."/>
            <person name="Foster-Nyarko E."/>
            <person name="Jarju S."/>
            <person name="Secka A."/>
            <person name="Antonio M."/>
            <person name="Oren A."/>
            <person name="Chaudhuri R.R."/>
            <person name="La Ragione R."/>
            <person name="Hildebrand F."/>
            <person name="Pallen M.J."/>
        </authorList>
    </citation>
    <scope>NUCLEOTIDE SEQUENCE</scope>
    <source>
        <strain evidence="9">ChiGjej4B4-7305</strain>
    </source>
</reference>
<evidence type="ECO:0000259" key="8">
    <source>
        <dbReference type="PROSITE" id="PS50928"/>
    </source>
</evidence>
<name>A0A9D2EH88_9MICO</name>
<comment type="similarity">
    <text evidence="7">Belongs to the binding-protein-dependent transport system permease family.</text>
</comment>
<keyword evidence="2 7" id="KW-0813">Transport</keyword>
<dbReference type="PROSITE" id="PS50928">
    <property type="entry name" value="ABC_TM1"/>
    <property type="match status" value="1"/>
</dbReference>
<comment type="subcellular location">
    <subcellularLocation>
        <location evidence="1 7">Cell membrane</location>
        <topology evidence="1 7">Multi-pass membrane protein</topology>
    </subcellularLocation>
</comment>
<evidence type="ECO:0000313" key="10">
    <source>
        <dbReference type="Proteomes" id="UP000824037"/>
    </source>
</evidence>
<dbReference type="Pfam" id="PF00528">
    <property type="entry name" value="BPD_transp_1"/>
    <property type="match status" value="1"/>
</dbReference>
<dbReference type="PANTHER" id="PTHR43744">
    <property type="entry name" value="ABC TRANSPORTER PERMEASE PROTEIN MG189-RELATED-RELATED"/>
    <property type="match status" value="1"/>
</dbReference>
<protein>
    <submittedName>
        <fullName evidence="9">Carbohydrate ABC transporter permease</fullName>
    </submittedName>
</protein>
<evidence type="ECO:0000256" key="6">
    <source>
        <dbReference type="ARBA" id="ARBA00023136"/>
    </source>
</evidence>
<sequence>MPHRVSAGSPSMDRALQRAWRATLTVAMVAVGLVMIFPIVWSFFTAFKPNSEAASASPTLLPQTWTLENFAEIWSAIPFAQLYGNTILFAGAVMVLSLAFDTMAGYALARFEFRGRTAAFIAIIVMLMIPYQAVIIPLYDLVHSLGLGQTMAGMIIPRTANAFGVFFMRQFFLALPRNLEEAARIDGASEWTIFTRVMLPLTKPALLTLGLFHFQFNWNDLLWPLVMSNDIAGATLPAGLALFAGQHVVEYGLLMAGSVLALVPLILFFLIIQRTFVAGIATTGLK</sequence>
<proteinExistence type="inferred from homology"/>